<dbReference type="AlphaFoldDB" id="T1CG75"/>
<proteinExistence type="predicted"/>
<dbReference type="EMBL" id="BAOU01000009">
    <property type="protein sequence ID" value="GAD04671.1"/>
    <property type="molecule type" value="Genomic_DNA"/>
</dbReference>
<gene>
    <name evidence="1" type="ORF">PORCRE_363</name>
</gene>
<comment type="caution">
    <text evidence="1">The sequence shown here is derived from an EMBL/GenBank/DDBJ whole genome shotgun (WGS) entry which is preliminary data.</text>
</comment>
<reference evidence="2" key="1">
    <citation type="journal article" date="2013" name="Genome">
        <title>Draft Genome Sequences of Porphyromonas crevioricanis JCM 15906T and Porphyromonas cansulci JCM 13913T Isolated from a Canine Oral Cavity.</title>
        <authorList>
            <person name="Sakamoto M."/>
            <person name="Tanaka N."/>
            <person name="Shiwa Y."/>
            <person name="Yoshikawa H."/>
            <person name="Ohkuma M."/>
        </authorList>
    </citation>
    <scope>NUCLEOTIDE SEQUENCE [LARGE SCALE GENOMIC DNA]</scope>
    <source>
        <strain evidence="2">JCM 15906</strain>
    </source>
</reference>
<evidence type="ECO:0000313" key="1">
    <source>
        <dbReference type="EMBL" id="GAD04671.1"/>
    </source>
</evidence>
<evidence type="ECO:0000313" key="2">
    <source>
        <dbReference type="Proteomes" id="UP000018031"/>
    </source>
</evidence>
<organism evidence="1 2">
    <name type="scientific">Porphyromonas crevioricanis JCM 15906</name>
    <dbReference type="NCBI Taxonomy" id="1305617"/>
    <lineage>
        <taxon>Bacteria</taxon>
        <taxon>Pseudomonadati</taxon>
        <taxon>Bacteroidota</taxon>
        <taxon>Bacteroidia</taxon>
        <taxon>Bacteroidales</taxon>
        <taxon>Porphyromonadaceae</taxon>
        <taxon>Porphyromonas</taxon>
    </lineage>
</organism>
<dbReference type="Proteomes" id="UP000018031">
    <property type="component" value="Unassembled WGS sequence"/>
</dbReference>
<reference evidence="1 2" key="2">
    <citation type="journal article" date="2013" name="Genome Announc.">
        <title>Draft Genome Sequences of Porphyromonas crevioricanis JCM 15906T and Porphyromonas cansulci JCM 13913T Isolated from a Canine Oral Cavity.</title>
        <authorList>
            <person name="Sakamoto M."/>
            <person name="Tanaka N."/>
            <person name="Shiwa Y."/>
            <person name="Yoshikawa H."/>
            <person name="Ohkuma M."/>
        </authorList>
    </citation>
    <scope>NUCLEOTIDE SEQUENCE [LARGE SCALE GENOMIC DNA]</scope>
    <source>
        <strain evidence="1 2">JCM 15906</strain>
    </source>
</reference>
<name>T1CG75_9PORP</name>
<protein>
    <submittedName>
        <fullName evidence="1">Uncharacterized protein</fullName>
    </submittedName>
</protein>
<accession>T1CG75</accession>
<sequence length="40" mass="4703">MRQKGEEKHSQKALNLIGNTLYERKLKCVNINKIIHNLEP</sequence>